<dbReference type="GO" id="GO:0016887">
    <property type="term" value="F:ATP hydrolysis activity"/>
    <property type="evidence" value="ECO:0007669"/>
    <property type="project" value="InterPro"/>
</dbReference>
<keyword evidence="4" id="KW-0067">ATP-binding</keyword>
<evidence type="ECO:0000256" key="2">
    <source>
        <dbReference type="SAM" id="Phobius"/>
    </source>
</evidence>
<dbReference type="SUPFAM" id="SSF52540">
    <property type="entry name" value="P-loop containing nucleoside triphosphate hydrolases"/>
    <property type="match status" value="1"/>
</dbReference>
<dbReference type="InterPro" id="IPR027417">
    <property type="entry name" value="P-loop_NTPase"/>
</dbReference>
<keyword evidence="5" id="KW-1185">Reference proteome</keyword>
<keyword evidence="2" id="KW-0812">Transmembrane</keyword>
<dbReference type="InterPro" id="IPR050153">
    <property type="entry name" value="Metal_Ion_Import_ABC"/>
</dbReference>
<feature type="domain" description="ABC transporter" evidence="3">
    <location>
        <begin position="7"/>
        <end position="222"/>
    </location>
</feature>
<feature type="transmembrane region" description="Helical" evidence="2">
    <location>
        <begin position="276"/>
        <end position="293"/>
    </location>
</feature>
<gene>
    <name evidence="4" type="ORF">TUBRATIS_16570</name>
</gene>
<dbReference type="VEuPathDB" id="MicrosporidiaDB:TUBRATIS_16570"/>
<dbReference type="STRING" id="291195.A0A437AL63"/>
<evidence type="ECO:0000259" key="3">
    <source>
        <dbReference type="PROSITE" id="PS50893"/>
    </source>
</evidence>
<evidence type="ECO:0000313" key="5">
    <source>
        <dbReference type="Proteomes" id="UP000282876"/>
    </source>
</evidence>
<proteinExistence type="predicted"/>
<dbReference type="Gene3D" id="3.40.50.300">
    <property type="entry name" value="P-loop containing nucleotide triphosphate hydrolases"/>
    <property type="match status" value="1"/>
</dbReference>
<dbReference type="InterPro" id="IPR003439">
    <property type="entry name" value="ABC_transporter-like_ATP-bd"/>
</dbReference>
<keyword evidence="1" id="KW-0813">Transport</keyword>
<sequence>MKKYTNLTWTNLSAQTNKKNLLKNISGTAYASKIHAIMGNTSSGKSTLLNMLSGIVPPNLHTYGEIKLDSSNVPSDFVFFAPLLPTDYIDLRTKVNNFLTYSQLSYLKLIGLESKSTVKLSELSECEFKLVKLISNFDNQILFLDDPFSQLDIQHSINLIKLIKKITKEKELITIITRNENFEKINQFIDSVTYLNDGNLVFAGEIADLITDSQIQTKEDPLNTLIIYHQKNYEPKKEEVNFTNQIKSSKKYSNYSLNISNIFYLIKNYSINGIKSLNLLTLIFYLSAILIYLSSSIYINDLKDHILEFMKKKTIFLFLFIYLLLQWHLLF</sequence>
<dbReference type="Proteomes" id="UP000282876">
    <property type="component" value="Unassembled WGS sequence"/>
</dbReference>
<evidence type="ECO:0000256" key="1">
    <source>
        <dbReference type="ARBA" id="ARBA00022448"/>
    </source>
</evidence>
<organism evidence="4 5">
    <name type="scientific">Tubulinosema ratisbonensis</name>
    <dbReference type="NCBI Taxonomy" id="291195"/>
    <lineage>
        <taxon>Eukaryota</taxon>
        <taxon>Fungi</taxon>
        <taxon>Fungi incertae sedis</taxon>
        <taxon>Microsporidia</taxon>
        <taxon>Tubulinosematoidea</taxon>
        <taxon>Tubulinosematidae</taxon>
        <taxon>Tubulinosema</taxon>
    </lineage>
</organism>
<dbReference type="EMBL" id="RCSS01000386">
    <property type="protein sequence ID" value="RVD91872.1"/>
    <property type="molecule type" value="Genomic_DNA"/>
</dbReference>
<comment type="caution">
    <text evidence="4">The sequence shown here is derived from an EMBL/GenBank/DDBJ whole genome shotgun (WGS) entry which is preliminary data.</text>
</comment>
<keyword evidence="4" id="KW-0547">Nucleotide-binding</keyword>
<dbReference type="Pfam" id="PF00005">
    <property type="entry name" value="ABC_tran"/>
    <property type="match status" value="1"/>
</dbReference>
<reference evidence="4 5" key="1">
    <citation type="submission" date="2018-10" db="EMBL/GenBank/DDBJ databases">
        <title>Draft genome sequence of the microsporidian Tubulinosema ratisbonensis.</title>
        <authorList>
            <person name="Polonais V."/>
            <person name="Peyretaillade E."/>
            <person name="Niehus S."/>
            <person name="Wawrzyniak I."/>
            <person name="Franchet A."/>
            <person name="Gaspin C."/>
            <person name="Reichstadt M."/>
            <person name="Belser C."/>
            <person name="Labadie K."/>
            <person name="Delbac F."/>
            <person name="Ferrandon D."/>
        </authorList>
    </citation>
    <scope>NUCLEOTIDE SEQUENCE [LARGE SCALE GENOMIC DNA]</scope>
    <source>
        <strain evidence="4 5">Franzen</strain>
    </source>
</reference>
<name>A0A437AL63_9MICR</name>
<dbReference type="AlphaFoldDB" id="A0A437AL63"/>
<dbReference type="OrthoDB" id="2110130at2759"/>
<evidence type="ECO:0000313" key="4">
    <source>
        <dbReference type="EMBL" id="RVD91872.1"/>
    </source>
</evidence>
<keyword evidence="2" id="KW-0472">Membrane</keyword>
<protein>
    <submittedName>
        <fullName evidence="4">ABC transporter ATP-binding</fullName>
    </submittedName>
</protein>
<feature type="transmembrane region" description="Helical" evidence="2">
    <location>
        <begin position="314"/>
        <end position="330"/>
    </location>
</feature>
<keyword evidence="2" id="KW-1133">Transmembrane helix</keyword>
<dbReference type="PANTHER" id="PTHR42734">
    <property type="entry name" value="METAL TRANSPORT SYSTEM ATP-BINDING PROTEIN TM_0124-RELATED"/>
    <property type="match status" value="1"/>
</dbReference>
<dbReference type="GO" id="GO:0005524">
    <property type="term" value="F:ATP binding"/>
    <property type="evidence" value="ECO:0007669"/>
    <property type="project" value="UniProtKB-KW"/>
</dbReference>
<accession>A0A437AL63</accession>
<dbReference type="PROSITE" id="PS50893">
    <property type="entry name" value="ABC_TRANSPORTER_2"/>
    <property type="match status" value="1"/>
</dbReference>